<evidence type="ECO:0000259" key="2">
    <source>
        <dbReference type="Pfam" id="PF11977"/>
    </source>
</evidence>
<protein>
    <submittedName>
        <fullName evidence="3">Zc3h12a-like Ribonuclease NYN domain-containing protein</fullName>
    </submittedName>
</protein>
<evidence type="ECO:0000313" key="4">
    <source>
        <dbReference type="Proteomes" id="UP000199585"/>
    </source>
</evidence>
<feature type="transmembrane region" description="Helical" evidence="1">
    <location>
        <begin position="28"/>
        <end position="47"/>
    </location>
</feature>
<keyword evidence="1" id="KW-0812">Transmembrane</keyword>
<accession>A0A1H8AVM0</accession>
<evidence type="ECO:0000313" key="3">
    <source>
        <dbReference type="EMBL" id="SEM73849.1"/>
    </source>
</evidence>
<keyword evidence="1" id="KW-0472">Membrane</keyword>
<reference evidence="3 4" key="1">
    <citation type="submission" date="2016-10" db="EMBL/GenBank/DDBJ databases">
        <authorList>
            <person name="de Groot N.N."/>
        </authorList>
    </citation>
    <scope>NUCLEOTIDE SEQUENCE [LARGE SCALE GENOMIC DNA]</scope>
    <source>
        <strain evidence="3 4">DSM 16213</strain>
    </source>
</reference>
<organism evidence="3 4">
    <name type="scientific">Loktanella fryxellensis</name>
    <dbReference type="NCBI Taxonomy" id="245187"/>
    <lineage>
        <taxon>Bacteria</taxon>
        <taxon>Pseudomonadati</taxon>
        <taxon>Pseudomonadota</taxon>
        <taxon>Alphaproteobacteria</taxon>
        <taxon>Rhodobacterales</taxon>
        <taxon>Roseobacteraceae</taxon>
        <taxon>Loktanella</taxon>
    </lineage>
</organism>
<dbReference type="Gene3D" id="3.40.50.11980">
    <property type="match status" value="1"/>
</dbReference>
<keyword evidence="1" id="KW-1133">Transmembrane helix</keyword>
<dbReference type="AlphaFoldDB" id="A0A1H8AVM0"/>
<feature type="domain" description="RNase NYN" evidence="2">
    <location>
        <begin position="69"/>
        <end position="176"/>
    </location>
</feature>
<name>A0A1H8AVM0_9RHOB</name>
<dbReference type="OrthoDB" id="5196680at2"/>
<keyword evidence="4" id="KW-1185">Reference proteome</keyword>
<dbReference type="STRING" id="245187.SAMN04488003_10429"/>
<sequence>MGLTSALAALIVLLVIGGADPASLQGLVLILLAVLALEVVAGLGTFVRKLSRGPSQLPRAARQAEGAPTIVVDGSNVMHWNGEPSALVLTRVVVALTARGERPHVYFDANVGYKLQDRFLNATAMAFLIGLPPARVTVADRDNPADPLLLDYAIRLGVRVLSNDRFRDWRQAYPQIAARGFLVRGRWQQGTVILDLPDVPAQAA</sequence>
<dbReference type="Pfam" id="PF11977">
    <property type="entry name" value="RNase_Zc3h12a"/>
    <property type="match status" value="1"/>
</dbReference>
<evidence type="ECO:0000256" key="1">
    <source>
        <dbReference type="SAM" id="Phobius"/>
    </source>
</evidence>
<dbReference type="InterPro" id="IPR021869">
    <property type="entry name" value="RNase_Zc3h12_NYN"/>
</dbReference>
<dbReference type="RefSeq" id="WP_089899344.1">
    <property type="nucleotide sequence ID" value="NZ_FOCI01000004.1"/>
</dbReference>
<dbReference type="Proteomes" id="UP000199585">
    <property type="component" value="Unassembled WGS sequence"/>
</dbReference>
<gene>
    <name evidence="3" type="ORF">SAMN04488003_10429</name>
</gene>
<proteinExistence type="predicted"/>
<dbReference type="EMBL" id="FOCI01000004">
    <property type="protein sequence ID" value="SEM73849.1"/>
    <property type="molecule type" value="Genomic_DNA"/>
</dbReference>